<dbReference type="PANTHER" id="PTHR11364:SF7">
    <property type="entry name" value="THIOSULFATE SULFURTRANSFERASE MPST-1-RELATED"/>
    <property type="match status" value="1"/>
</dbReference>
<accession>A0ABD6E451</accession>
<feature type="domain" description="Rhodanese" evidence="3">
    <location>
        <begin position="79"/>
        <end position="194"/>
    </location>
</feature>
<comment type="caution">
    <text evidence="4">The sequence shown here is derived from an EMBL/GenBank/DDBJ whole genome shotgun (WGS) entry which is preliminary data.</text>
</comment>
<dbReference type="GO" id="GO:0016740">
    <property type="term" value="F:transferase activity"/>
    <property type="evidence" value="ECO:0007669"/>
    <property type="project" value="UniProtKB-KW"/>
</dbReference>
<keyword evidence="5" id="KW-1185">Reference proteome</keyword>
<dbReference type="InterPro" id="IPR036873">
    <property type="entry name" value="Rhodanese-like_dom_sf"/>
</dbReference>
<proteinExistence type="predicted"/>
<sequence>MAGMLFPSKVWWLLKFYGLEHVSLLNGGFDNWLEHKYPVSSETPEIKEGNFIAVVHPEMLITFEELEKADESGRKPFDKFEEINILDARPVAQFRGESPETYGFNVTPGFHVKGAKSVPVGEMITKNGLKTSAELWNALREVGFSKEKPTIVYCSAGVQAALLYLALNTLCIHNIRLYDGGTMEMAVRDPSLVSGR</sequence>
<dbReference type="SUPFAM" id="SSF52821">
    <property type="entry name" value="Rhodanese/Cell cycle control phosphatase"/>
    <property type="match status" value="2"/>
</dbReference>
<name>A0ABD6E451_9BILA</name>
<keyword evidence="2" id="KW-0677">Repeat</keyword>
<dbReference type="Pfam" id="PF00581">
    <property type="entry name" value="Rhodanese"/>
    <property type="match status" value="1"/>
</dbReference>
<dbReference type="SMART" id="SM00450">
    <property type="entry name" value="RHOD"/>
    <property type="match status" value="1"/>
</dbReference>
<dbReference type="AlphaFoldDB" id="A0ABD6E451"/>
<feature type="domain" description="Rhodanese" evidence="3">
    <location>
        <begin position="8"/>
        <end position="41"/>
    </location>
</feature>
<dbReference type="InterPro" id="IPR001763">
    <property type="entry name" value="Rhodanese-like_dom"/>
</dbReference>
<organism evidence="4 5">
    <name type="scientific">Gnathostoma spinigerum</name>
    <dbReference type="NCBI Taxonomy" id="75299"/>
    <lineage>
        <taxon>Eukaryota</taxon>
        <taxon>Metazoa</taxon>
        <taxon>Ecdysozoa</taxon>
        <taxon>Nematoda</taxon>
        <taxon>Chromadorea</taxon>
        <taxon>Rhabditida</taxon>
        <taxon>Spirurina</taxon>
        <taxon>Gnathostomatomorpha</taxon>
        <taxon>Gnathostomatoidea</taxon>
        <taxon>Gnathostomatidae</taxon>
        <taxon>Gnathostoma</taxon>
    </lineage>
</organism>
<reference evidence="4 5" key="1">
    <citation type="submission" date="2024-08" db="EMBL/GenBank/DDBJ databases">
        <title>Gnathostoma spinigerum genome.</title>
        <authorList>
            <person name="Gonzalez-Bertolin B."/>
            <person name="Monzon S."/>
            <person name="Zaballos A."/>
            <person name="Jimenez P."/>
            <person name="Dekumyoy P."/>
            <person name="Varona S."/>
            <person name="Cuesta I."/>
            <person name="Sumanam S."/>
            <person name="Adisakwattana P."/>
            <person name="Gasser R.B."/>
            <person name="Hernandez-Gonzalez A."/>
            <person name="Young N.D."/>
            <person name="Perteguer M.J."/>
        </authorList>
    </citation>
    <scope>NUCLEOTIDE SEQUENCE [LARGE SCALE GENOMIC DNA]</scope>
    <source>
        <strain evidence="4">AL3</strain>
        <tissue evidence="4">Liver</tissue>
    </source>
</reference>
<dbReference type="Gene3D" id="3.40.250.10">
    <property type="entry name" value="Rhodanese-like domain"/>
    <property type="match status" value="2"/>
</dbReference>
<evidence type="ECO:0000256" key="1">
    <source>
        <dbReference type="ARBA" id="ARBA00022679"/>
    </source>
</evidence>
<keyword evidence="1" id="KW-0808">Transferase</keyword>
<evidence type="ECO:0000313" key="4">
    <source>
        <dbReference type="EMBL" id="MFH4974723.1"/>
    </source>
</evidence>
<protein>
    <recommendedName>
        <fullName evidence="3">Rhodanese domain-containing protein</fullName>
    </recommendedName>
</protein>
<dbReference type="PROSITE" id="PS50206">
    <property type="entry name" value="RHODANESE_3"/>
    <property type="match status" value="2"/>
</dbReference>
<dbReference type="PANTHER" id="PTHR11364">
    <property type="entry name" value="THIOSULFATE SULFERTANSFERASE"/>
    <property type="match status" value="1"/>
</dbReference>
<dbReference type="EMBL" id="JBGFUD010000531">
    <property type="protein sequence ID" value="MFH4974723.1"/>
    <property type="molecule type" value="Genomic_DNA"/>
</dbReference>
<dbReference type="InterPro" id="IPR045078">
    <property type="entry name" value="TST/MPST-like"/>
</dbReference>
<evidence type="ECO:0000256" key="2">
    <source>
        <dbReference type="ARBA" id="ARBA00022737"/>
    </source>
</evidence>
<gene>
    <name evidence="4" type="ORF">AB6A40_001432</name>
</gene>
<dbReference type="Proteomes" id="UP001608902">
    <property type="component" value="Unassembled WGS sequence"/>
</dbReference>
<evidence type="ECO:0000259" key="3">
    <source>
        <dbReference type="PROSITE" id="PS50206"/>
    </source>
</evidence>
<evidence type="ECO:0000313" key="5">
    <source>
        <dbReference type="Proteomes" id="UP001608902"/>
    </source>
</evidence>